<dbReference type="PANTHER" id="PTHR12433:SF11">
    <property type="entry name" value="MEDIATOR OF RNA POLYMERASE II TRANSCRIPTION SUBUNIT 25"/>
    <property type="match status" value="1"/>
</dbReference>
<feature type="compositionally biased region" description="Polar residues" evidence="2">
    <location>
        <begin position="1"/>
        <end position="13"/>
    </location>
</feature>
<evidence type="ECO:0000313" key="3">
    <source>
        <dbReference type="EMBL" id="KAG2318876.1"/>
    </source>
</evidence>
<gene>
    <name evidence="3" type="ORF">Bca52824_012089</name>
</gene>
<dbReference type="Proteomes" id="UP000886595">
    <property type="component" value="Unassembled WGS sequence"/>
</dbReference>
<feature type="compositionally biased region" description="Polar residues" evidence="2">
    <location>
        <begin position="282"/>
        <end position="295"/>
    </location>
</feature>
<name>A0A8X7VW72_BRACI</name>
<dbReference type="EMBL" id="JAAMPC010000003">
    <property type="protein sequence ID" value="KAG2318876.1"/>
    <property type="molecule type" value="Genomic_DNA"/>
</dbReference>
<feature type="compositionally biased region" description="Low complexity" evidence="2">
    <location>
        <begin position="296"/>
        <end position="319"/>
    </location>
</feature>
<feature type="region of interest" description="Disordered" evidence="2">
    <location>
        <begin position="1"/>
        <end position="69"/>
    </location>
</feature>
<feature type="region of interest" description="Disordered" evidence="2">
    <location>
        <begin position="252"/>
        <end position="352"/>
    </location>
</feature>
<organism evidence="3 4">
    <name type="scientific">Brassica carinata</name>
    <name type="common">Ethiopian mustard</name>
    <name type="synonym">Abyssinian cabbage</name>
    <dbReference type="NCBI Taxonomy" id="52824"/>
    <lineage>
        <taxon>Eukaryota</taxon>
        <taxon>Viridiplantae</taxon>
        <taxon>Streptophyta</taxon>
        <taxon>Embryophyta</taxon>
        <taxon>Tracheophyta</taxon>
        <taxon>Spermatophyta</taxon>
        <taxon>Magnoliopsida</taxon>
        <taxon>eudicotyledons</taxon>
        <taxon>Gunneridae</taxon>
        <taxon>Pentapetalae</taxon>
        <taxon>rosids</taxon>
        <taxon>malvids</taxon>
        <taxon>Brassicales</taxon>
        <taxon>Brassicaceae</taxon>
        <taxon>Brassiceae</taxon>
        <taxon>Brassica</taxon>
    </lineage>
</organism>
<dbReference type="AlphaFoldDB" id="A0A8X7VW72"/>
<keyword evidence="1" id="KW-0175">Coiled coil</keyword>
<feature type="compositionally biased region" description="Low complexity" evidence="2">
    <location>
        <begin position="252"/>
        <end position="281"/>
    </location>
</feature>
<protein>
    <recommendedName>
        <fullName evidence="5">Mediator of RNA polymerase II transcription subunit 25</fullName>
    </recommendedName>
</protein>
<dbReference type="GO" id="GO:0005667">
    <property type="term" value="C:transcription regulator complex"/>
    <property type="evidence" value="ECO:0007669"/>
    <property type="project" value="TreeGrafter"/>
</dbReference>
<feature type="compositionally biased region" description="Polar residues" evidence="2">
    <location>
        <begin position="34"/>
        <end position="69"/>
    </location>
</feature>
<feature type="compositionally biased region" description="Low complexity" evidence="2">
    <location>
        <begin position="343"/>
        <end position="352"/>
    </location>
</feature>
<evidence type="ECO:0000256" key="1">
    <source>
        <dbReference type="SAM" id="Coils"/>
    </source>
</evidence>
<comment type="caution">
    <text evidence="3">The sequence shown here is derived from an EMBL/GenBank/DDBJ whole genome shotgun (WGS) entry which is preliminary data.</text>
</comment>
<evidence type="ECO:0000313" key="4">
    <source>
        <dbReference type="Proteomes" id="UP000886595"/>
    </source>
</evidence>
<proteinExistence type="predicted"/>
<dbReference type="GO" id="GO:0016592">
    <property type="term" value="C:mediator complex"/>
    <property type="evidence" value="ECO:0007669"/>
    <property type="project" value="TreeGrafter"/>
</dbReference>
<dbReference type="OrthoDB" id="7690434at2759"/>
<dbReference type="GO" id="GO:0045944">
    <property type="term" value="P:positive regulation of transcription by RNA polymerase II"/>
    <property type="evidence" value="ECO:0007669"/>
    <property type="project" value="TreeGrafter"/>
</dbReference>
<evidence type="ECO:0008006" key="5">
    <source>
        <dbReference type="Google" id="ProtNLM"/>
    </source>
</evidence>
<evidence type="ECO:0000256" key="2">
    <source>
        <dbReference type="SAM" id="MobiDB-lite"/>
    </source>
</evidence>
<keyword evidence="4" id="KW-1185">Reference proteome</keyword>
<accession>A0A8X7VW72</accession>
<feature type="coiled-coil region" evidence="1">
    <location>
        <begin position="197"/>
        <end position="229"/>
    </location>
</feature>
<reference evidence="3 4" key="1">
    <citation type="submission" date="2020-02" db="EMBL/GenBank/DDBJ databases">
        <authorList>
            <person name="Ma Q."/>
            <person name="Huang Y."/>
            <person name="Song X."/>
            <person name="Pei D."/>
        </authorList>
    </citation>
    <scope>NUCLEOTIDE SEQUENCE [LARGE SCALE GENOMIC DNA]</scope>
    <source>
        <strain evidence="3">Sxm20200214</strain>
        <tissue evidence="3">Leaf</tissue>
    </source>
</reference>
<dbReference type="PANTHER" id="PTHR12433">
    <property type="entry name" value="MEDIATOR OF RNA POLYMERASE II TRANSCRIPTION SUBUNIT 25"/>
    <property type="match status" value="1"/>
</dbReference>
<sequence>MMQGGISMNQNMMTGLGQGNVSSGTGGMMPTPGVGQQAQSGIQQLGGSNSSAPNMQQLSQPSSGALQPSQSKYVKVWEGNLSGQRQGQPVLITRLEGYRNASASDSLAANWPPTMQIVRLISQDHMNNKQYVGKADFLVFRAMSQHGFLGQLQDKKLCAVIQLPSQTLLLSVSDKACRLIGMLFPGDMVVFKPQITNQQQQQHQQQQQQQQQQIQQQQQQQQIHQQQQQQQIQQQQHHQQQQLPQLQQQQQQHQLSQLQHHQQQQQQQHQLSQLQHHQQQQTSPLNQMQQQTSPLNQMQQQTSPMNQMSQQQPQQMVGSGVMGGQAFAQGPVRSQQGGGGGQPNMPGAGFMG</sequence>